<dbReference type="SUPFAM" id="SSF54236">
    <property type="entry name" value="Ubiquitin-like"/>
    <property type="match status" value="1"/>
</dbReference>
<keyword evidence="14" id="KW-0687">Ribonucleoprotein</keyword>
<dbReference type="GO" id="GO:0005840">
    <property type="term" value="C:ribosome"/>
    <property type="evidence" value="ECO:0007669"/>
    <property type="project" value="UniProtKB-KW"/>
</dbReference>
<dbReference type="InterPro" id="IPR002906">
    <property type="entry name" value="Ribosomal_eS31"/>
</dbReference>
<evidence type="ECO:0000256" key="9">
    <source>
        <dbReference type="ARBA" id="ARBA00022723"/>
    </source>
</evidence>
<dbReference type="GO" id="GO:0003735">
    <property type="term" value="F:structural constituent of ribosome"/>
    <property type="evidence" value="ECO:0007669"/>
    <property type="project" value="InterPro"/>
</dbReference>
<dbReference type="PANTHER" id="PTHR31675:SF8">
    <property type="entry name" value="AXIAL REGULATOR YABBY 4"/>
    <property type="match status" value="1"/>
</dbReference>
<dbReference type="Proteomes" id="UP000467840">
    <property type="component" value="Chromosome 3"/>
</dbReference>
<comment type="subcellular location">
    <subcellularLocation>
        <location evidence="3">Cytoplasm</location>
    </subcellularLocation>
    <subcellularLocation>
        <location evidence="2">Nucleus</location>
    </subcellularLocation>
</comment>
<dbReference type="EMBL" id="JAAGAX010000017">
    <property type="protein sequence ID" value="KAF2286692.1"/>
    <property type="molecule type" value="Genomic_DNA"/>
</dbReference>
<dbReference type="CDD" id="cd01803">
    <property type="entry name" value="Ubl_ubiquitin"/>
    <property type="match status" value="1"/>
</dbReference>
<dbReference type="SMART" id="SM00213">
    <property type="entry name" value="UBQ"/>
    <property type="match status" value="1"/>
</dbReference>
<comment type="similarity">
    <text evidence="6">Belongs to the YABBY family.</text>
</comment>
<dbReference type="InterPro" id="IPR011332">
    <property type="entry name" value="Ribosomal_zn-bd"/>
</dbReference>
<gene>
    <name evidence="18" type="ORF">GH714_023641</name>
</gene>
<keyword evidence="13" id="KW-0539">Nucleus</keyword>
<dbReference type="SMART" id="SM01402">
    <property type="entry name" value="Ribosomal_S27"/>
    <property type="match status" value="1"/>
</dbReference>
<dbReference type="InterPro" id="IPR056776">
    <property type="entry name" value="YABBY_N"/>
</dbReference>
<dbReference type="GO" id="GO:1990904">
    <property type="term" value="C:ribonucleoprotein complex"/>
    <property type="evidence" value="ECO:0007669"/>
    <property type="project" value="UniProtKB-KW"/>
</dbReference>
<dbReference type="InterPro" id="IPR036910">
    <property type="entry name" value="HMG_box_dom_sf"/>
</dbReference>
<dbReference type="InterPro" id="IPR019956">
    <property type="entry name" value="Ubiquitin_dom"/>
</dbReference>
<evidence type="ECO:0000256" key="12">
    <source>
        <dbReference type="ARBA" id="ARBA00022980"/>
    </source>
</evidence>
<dbReference type="InterPro" id="IPR029071">
    <property type="entry name" value="Ubiquitin-like_domsf"/>
</dbReference>
<evidence type="ECO:0000256" key="10">
    <source>
        <dbReference type="ARBA" id="ARBA00022771"/>
    </source>
</evidence>
<keyword evidence="8" id="KW-1017">Isopeptide bond</keyword>
<dbReference type="FunFam" id="3.10.20.90:FF:000008">
    <property type="entry name" value="Ubiquitin-40S ribosomal protein S27a"/>
    <property type="match status" value="1"/>
</dbReference>
<dbReference type="Gene3D" id="1.10.30.10">
    <property type="entry name" value="High mobility group box domain"/>
    <property type="match status" value="1"/>
</dbReference>
<dbReference type="InterPro" id="IPR006780">
    <property type="entry name" value="YABBY"/>
</dbReference>
<dbReference type="Gene3D" id="6.20.50.150">
    <property type="match status" value="1"/>
</dbReference>
<dbReference type="GO" id="GO:0006412">
    <property type="term" value="P:translation"/>
    <property type="evidence" value="ECO:0007669"/>
    <property type="project" value="InterPro"/>
</dbReference>
<evidence type="ECO:0000256" key="6">
    <source>
        <dbReference type="ARBA" id="ARBA00010325"/>
    </source>
</evidence>
<dbReference type="PRINTS" id="PR00348">
    <property type="entry name" value="UBIQUITIN"/>
</dbReference>
<feature type="domain" description="Ubiquitin-like" evidence="17">
    <location>
        <begin position="1"/>
        <end position="76"/>
    </location>
</feature>
<dbReference type="CDD" id="cd00084">
    <property type="entry name" value="HMG-box_SF"/>
    <property type="match status" value="1"/>
</dbReference>
<evidence type="ECO:0000256" key="3">
    <source>
        <dbReference type="ARBA" id="ARBA00004496"/>
    </source>
</evidence>
<dbReference type="Pfam" id="PF01599">
    <property type="entry name" value="Ribosomal_S27"/>
    <property type="match status" value="1"/>
</dbReference>
<dbReference type="Gene3D" id="3.10.20.90">
    <property type="entry name" value="Phosphatidylinositol 3-kinase Catalytic Subunit, Chain A, domain 1"/>
    <property type="match status" value="1"/>
</dbReference>
<dbReference type="GO" id="GO:0005634">
    <property type="term" value="C:nucleus"/>
    <property type="evidence" value="ECO:0007669"/>
    <property type="project" value="UniProtKB-SubCell"/>
</dbReference>
<comment type="subunit">
    <text evidence="15">Part of the 40S ribosomal subunit.</text>
</comment>
<accession>A0A6A6KCU8</accession>
<evidence type="ECO:0000256" key="13">
    <source>
        <dbReference type="ARBA" id="ARBA00023242"/>
    </source>
</evidence>
<keyword evidence="11" id="KW-0862">Zinc</keyword>
<evidence type="ECO:0000256" key="4">
    <source>
        <dbReference type="ARBA" id="ARBA00008373"/>
    </source>
</evidence>
<keyword evidence="7" id="KW-0963">Cytoplasm</keyword>
<evidence type="ECO:0000256" key="5">
    <source>
        <dbReference type="ARBA" id="ARBA00009891"/>
    </source>
</evidence>
<comment type="function">
    <text evidence="1">Component of the 40S subunit of the ribosome.</text>
</comment>
<dbReference type="GO" id="GO:0009944">
    <property type="term" value="P:polarity specification of adaxial/abaxial axis"/>
    <property type="evidence" value="ECO:0007669"/>
    <property type="project" value="TreeGrafter"/>
</dbReference>
<evidence type="ECO:0000313" key="18">
    <source>
        <dbReference type="EMBL" id="KAF2286692.1"/>
    </source>
</evidence>
<keyword evidence="10" id="KW-0863">Zinc-finger</keyword>
<dbReference type="Pfam" id="PF00240">
    <property type="entry name" value="ubiquitin"/>
    <property type="match status" value="1"/>
</dbReference>
<evidence type="ECO:0000256" key="2">
    <source>
        <dbReference type="ARBA" id="ARBA00004123"/>
    </source>
</evidence>
<dbReference type="PROSITE" id="PS00299">
    <property type="entry name" value="UBIQUITIN_1"/>
    <property type="match status" value="1"/>
</dbReference>
<evidence type="ECO:0000256" key="7">
    <source>
        <dbReference type="ARBA" id="ARBA00022490"/>
    </source>
</evidence>
<dbReference type="InterPro" id="IPR019954">
    <property type="entry name" value="Ubiquitin_CS"/>
</dbReference>
<name>A0A6A6KCU8_HEVBR</name>
<dbReference type="InterPro" id="IPR056775">
    <property type="entry name" value="YABBY_C"/>
</dbReference>
<evidence type="ECO:0000256" key="8">
    <source>
        <dbReference type="ARBA" id="ARBA00022499"/>
    </source>
</evidence>
<keyword evidence="19" id="KW-1185">Reference proteome</keyword>
<dbReference type="PROSITE" id="PS50053">
    <property type="entry name" value="UBIQUITIN_2"/>
    <property type="match status" value="1"/>
</dbReference>
<comment type="caution">
    <text evidence="18">The sequence shown here is derived from an EMBL/GenBank/DDBJ whole genome shotgun (WGS) entry which is preliminary data.</text>
</comment>
<evidence type="ECO:0000259" key="17">
    <source>
        <dbReference type="PROSITE" id="PS50053"/>
    </source>
</evidence>
<dbReference type="Pfam" id="PF24868">
    <property type="entry name" value="YABBY_N"/>
    <property type="match status" value="1"/>
</dbReference>
<evidence type="ECO:0000256" key="1">
    <source>
        <dbReference type="ARBA" id="ARBA00002225"/>
    </source>
</evidence>
<dbReference type="SUPFAM" id="SSF47095">
    <property type="entry name" value="HMG-box"/>
    <property type="match status" value="1"/>
</dbReference>
<dbReference type="Pfam" id="PF04690">
    <property type="entry name" value="YABBY"/>
    <property type="match status" value="1"/>
</dbReference>
<dbReference type="GO" id="GO:0008270">
    <property type="term" value="F:zinc ion binding"/>
    <property type="evidence" value="ECO:0007669"/>
    <property type="project" value="UniProtKB-KW"/>
</dbReference>
<dbReference type="GO" id="GO:0005737">
    <property type="term" value="C:cytoplasm"/>
    <property type="evidence" value="ECO:0007669"/>
    <property type="project" value="UniProtKB-SubCell"/>
</dbReference>
<evidence type="ECO:0000256" key="11">
    <source>
        <dbReference type="ARBA" id="ARBA00022833"/>
    </source>
</evidence>
<dbReference type="InterPro" id="IPR038582">
    <property type="entry name" value="Ribosomal_eS31_euk-type_sf"/>
</dbReference>
<feature type="region of interest" description="Disordered" evidence="16">
    <location>
        <begin position="335"/>
        <end position="354"/>
    </location>
</feature>
<proteinExistence type="inferred from homology"/>
<protein>
    <recommendedName>
        <fullName evidence="17">Ubiquitin-like domain-containing protein</fullName>
    </recommendedName>
</protein>
<reference evidence="18 19" key="1">
    <citation type="journal article" date="2020" name="Mol. Plant">
        <title>The Chromosome-Based Rubber Tree Genome Provides New Insights into Spurge Genome Evolution and Rubber Biosynthesis.</title>
        <authorList>
            <person name="Liu J."/>
            <person name="Shi C."/>
            <person name="Shi C.C."/>
            <person name="Li W."/>
            <person name="Zhang Q.J."/>
            <person name="Zhang Y."/>
            <person name="Li K."/>
            <person name="Lu H.F."/>
            <person name="Shi C."/>
            <person name="Zhu S.T."/>
            <person name="Xiao Z.Y."/>
            <person name="Nan H."/>
            <person name="Yue Y."/>
            <person name="Zhu X.G."/>
            <person name="Wu Y."/>
            <person name="Hong X.N."/>
            <person name="Fan G.Y."/>
            <person name="Tong Y."/>
            <person name="Zhang D."/>
            <person name="Mao C.L."/>
            <person name="Liu Y.L."/>
            <person name="Hao S.J."/>
            <person name="Liu W.Q."/>
            <person name="Lv M.Q."/>
            <person name="Zhang H.B."/>
            <person name="Liu Y."/>
            <person name="Hu-Tang G.R."/>
            <person name="Wang J.P."/>
            <person name="Wang J.H."/>
            <person name="Sun Y.H."/>
            <person name="Ni S.B."/>
            <person name="Chen W.B."/>
            <person name="Zhang X.C."/>
            <person name="Jiao Y.N."/>
            <person name="Eichler E.E."/>
            <person name="Li G.H."/>
            <person name="Liu X."/>
            <person name="Gao L.Z."/>
        </authorList>
    </citation>
    <scope>NUCLEOTIDE SEQUENCE [LARGE SCALE GENOMIC DNA]</scope>
    <source>
        <strain evidence="19">cv. GT1</strain>
        <tissue evidence="18">Leaf</tissue>
    </source>
</reference>
<evidence type="ECO:0000256" key="16">
    <source>
        <dbReference type="SAM" id="MobiDB-lite"/>
    </source>
</evidence>
<evidence type="ECO:0000256" key="14">
    <source>
        <dbReference type="ARBA" id="ARBA00023274"/>
    </source>
</evidence>
<comment type="similarity">
    <text evidence="5">In the C-terminal section; belongs to the eukaryotic ribosomal protein eS31 family.</text>
</comment>
<dbReference type="GO" id="GO:0048481">
    <property type="term" value="P:plant ovule development"/>
    <property type="evidence" value="ECO:0007669"/>
    <property type="project" value="TreeGrafter"/>
</dbReference>
<organism evidence="18 19">
    <name type="scientific">Hevea brasiliensis</name>
    <name type="common">Para rubber tree</name>
    <name type="synonym">Siphonia brasiliensis</name>
    <dbReference type="NCBI Taxonomy" id="3981"/>
    <lineage>
        <taxon>Eukaryota</taxon>
        <taxon>Viridiplantae</taxon>
        <taxon>Streptophyta</taxon>
        <taxon>Embryophyta</taxon>
        <taxon>Tracheophyta</taxon>
        <taxon>Spermatophyta</taxon>
        <taxon>Magnoliopsida</taxon>
        <taxon>eudicotyledons</taxon>
        <taxon>Gunneridae</taxon>
        <taxon>Pentapetalae</taxon>
        <taxon>rosids</taxon>
        <taxon>fabids</taxon>
        <taxon>Malpighiales</taxon>
        <taxon>Euphorbiaceae</taxon>
        <taxon>Crotonoideae</taxon>
        <taxon>Micrandreae</taxon>
        <taxon>Hevea</taxon>
    </lineage>
</organism>
<dbReference type="GO" id="GO:0045165">
    <property type="term" value="P:cell fate commitment"/>
    <property type="evidence" value="ECO:0007669"/>
    <property type="project" value="TreeGrafter"/>
</dbReference>
<dbReference type="PANTHER" id="PTHR31675">
    <property type="entry name" value="PROTEIN YABBY 6-RELATED"/>
    <property type="match status" value="1"/>
</dbReference>
<sequence>MQIFVKTLTGKTITLEVESSDTIDNVKAKIQDKEGIPPDQQRLIFAGKQLEDGRTLADYNIQKESTLHLVLRLRGGAKKRKKKTYTKPKKIKHKKKKVKLAVLQFYKVEDSGKVQRLRKECPNSECGAGTFMANHFDRHYCGKCGLTYCEETYAGFETAENGTLVVIMIHKVSVPCSSLSMVVTVRCGHCTSLLSVNMMKVSFVPFQFLASLSHDQQKEEVSPEEVDAQKALDIQRSSSMVAYSDNELEDDRNPVNRIINKPPEKRQRAPSAYNRFINREEIRRLKAENPSMAHKEAFSTAAKNWANFPPIHYKEGGESVGQEEEKAPWSCDAIEVNTGGKGFHERKVPRHSTL</sequence>
<keyword evidence="9" id="KW-0479">Metal-binding</keyword>
<comment type="similarity">
    <text evidence="4">In the N-terminal section; belongs to the ubiquitin family.</text>
</comment>
<dbReference type="AlphaFoldDB" id="A0A6A6KCU8"/>
<keyword evidence="12" id="KW-0689">Ribosomal protein</keyword>
<dbReference type="InterPro" id="IPR000626">
    <property type="entry name" value="Ubiquitin-like_dom"/>
</dbReference>
<evidence type="ECO:0000256" key="15">
    <source>
        <dbReference type="ARBA" id="ARBA00035123"/>
    </source>
</evidence>
<evidence type="ECO:0000313" key="19">
    <source>
        <dbReference type="Proteomes" id="UP000467840"/>
    </source>
</evidence>
<dbReference type="SUPFAM" id="SSF57829">
    <property type="entry name" value="Zn-binding ribosomal proteins"/>
    <property type="match status" value="1"/>
</dbReference>